<evidence type="ECO:0000313" key="4">
    <source>
        <dbReference type="EMBL" id="RZU02657.1"/>
    </source>
</evidence>
<reference evidence="4 5" key="1">
    <citation type="submission" date="2019-02" db="EMBL/GenBank/DDBJ databases">
        <title>Genomic Encyclopedia of Type Strains, Phase IV (KMG-IV): sequencing the most valuable type-strain genomes for metagenomic binning, comparative biology and taxonomic classification.</title>
        <authorList>
            <person name="Goeker M."/>
        </authorList>
    </citation>
    <scope>NUCLEOTIDE SEQUENCE [LARGE SCALE GENOMIC DNA]</scope>
    <source>
        <strain evidence="4 5">DSM 19570</strain>
    </source>
</reference>
<dbReference type="Pfam" id="PF01370">
    <property type="entry name" value="Epimerase"/>
    <property type="match status" value="1"/>
</dbReference>
<dbReference type="Proteomes" id="UP000293671">
    <property type="component" value="Unassembled WGS sequence"/>
</dbReference>
<dbReference type="EMBL" id="SHKP01000004">
    <property type="protein sequence ID" value="RZU02657.1"/>
    <property type="molecule type" value="Genomic_DNA"/>
</dbReference>
<evidence type="ECO:0000259" key="3">
    <source>
        <dbReference type="Pfam" id="PF01370"/>
    </source>
</evidence>
<dbReference type="RefSeq" id="WP_165393223.1">
    <property type="nucleotide sequence ID" value="NZ_SHKP01000004.1"/>
</dbReference>
<evidence type="ECO:0000313" key="5">
    <source>
        <dbReference type="Proteomes" id="UP000293671"/>
    </source>
</evidence>
<evidence type="ECO:0000256" key="2">
    <source>
        <dbReference type="ARBA" id="ARBA00007637"/>
    </source>
</evidence>
<dbReference type="InterPro" id="IPR036291">
    <property type="entry name" value="NAD(P)-bd_dom_sf"/>
</dbReference>
<dbReference type="PANTHER" id="PTHR43000">
    <property type="entry name" value="DTDP-D-GLUCOSE 4,6-DEHYDRATASE-RELATED"/>
    <property type="match status" value="1"/>
</dbReference>
<evidence type="ECO:0000256" key="1">
    <source>
        <dbReference type="ARBA" id="ARBA00005125"/>
    </source>
</evidence>
<comment type="similarity">
    <text evidence="2">Belongs to the NAD(P)-dependent epimerase/dehydratase family.</text>
</comment>
<feature type="domain" description="NAD-dependent epimerase/dehydratase" evidence="3">
    <location>
        <begin position="4"/>
        <end position="231"/>
    </location>
</feature>
<protein>
    <submittedName>
        <fullName evidence="4">dTDP-glucose 4,6-dehydratase</fullName>
    </submittedName>
</protein>
<dbReference type="AlphaFoldDB" id="A0A4Q7W0G1"/>
<dbReference type="Gene3D" id="3.40.50.720">
    <property type="entry name" value="NAD(P)-binding Rossmann-like Domain"/>
    <property type="match status" value="1"/>
</dbReference>
<dbReference type="InterPro" id="IPR001509">
    <property type="entry name" value="Epimerase_deHydtase"/>
</dbReference>
<comment type="caution">
    <text evidence="4">The sequence shown here is derived from an EMBL/GenBank/DDBJ whole genome shotgun (WGS) entry which is preliminary data.</text>
</comment>
<gene>
    <name evidence="4" type="ORF">EV670_0685</name>
</gene>
<dbReference type="SUPFAM" id="SSF51735">
    <property type="entry name" value="NAD(P)-binding Rossmann-fold domains"/>
    <property type="match status" value="1"/>
</dbReference>
<organism evidence="4 5">
    <name type="scientific">Rivibacter subsaxonicus</name>
    <dbReference type="NCBI Taxonomy" id="457575"/>
    <lineage>
        <taxon>Bacteria</taxon>
        <taxon>Pseudomonadati</taxon>
        <taxon>Pseudomonadota</taxon>
        <taxon>Betaproteobacteria</taxon>
        <taxon>Burkholderiales</taxon>
        <taxon>Rivibacter</taxon>
    </lineage>
</organism>
<comment type="pathway">
    <text evidence="1">Bacterial outer membrane biogenesis; LPS O-antigen biosynthesis.</text>
</comment>
<proteinExistence type="inferred from homology"/>
<keyword evidence="5" id="KW-1185">Reference proteome</keyword>
<sequence length="326" mass="36387">MKHIIFGGNGFVGRYTARDLVDAGDEVLVCDIAQDRELAIYQKAGFQKCDITRPEDVARVPIGPDDVVYNLAARMLHPIIKRRARYEYFYSVDYHGAVNIVEAMERAGCNRLIQFSTDMVYGPLQTPPPVRVDHPRVPIGEYSASKKALEDYCIAKRADGLRVSIFRPRLINGPGRVGILGMLFNLIRMSLPVPLIGNGRNRYQMVSVFDCASAAVCSARKGVVNGEFNLGSTAPPDVRTLLAEVIREAGSKSILVPTIAAPAKVLLRALDRINLPILVPEQFEIADHDYVVDIEPTIHLLDWMPRHSDQQMMNEAYRQFLLARNA</sequence>
<name>A0A4Q7W0G1_9BURK</name>
<accession>A0A4Q7W0G1</accession>